<dbReference type="Proteomes" id="UP000297966">
    <property type="component" value="Unassembled WGS sequence"/>
</dbReference>
<name>A0A4Y9LJR3_9BRAD</name>
<dbReference type="EMBL" id="SPQT01000025">
    <property type="protein sequence ID" value="TFV43226.1"/>
    <property type="molecule type" value="Genomic_DNA"/>
</dbReference>
<evidence type="ECO:0000256" key="1">
    <source>
        <dbReference type="SAM" id="MobiDB-lite"/>
    </source>
</evidence>
<proteinExistence type="predicted"/>
<keyword evidence="3" id="KW-1185">Reference proteome</keyword>
<dbReference type="AlphaFoldDB" id="A0A4Y9LJR3"/>
<organism evidence="2 3">
    <name type="scientific">Bradyrhizobium niftali</name>
    <dbReference type="NCBI Taxonomy" id="2560055"/>
    <lineage>
        <taxon>Bacteria</taxon>
        <taxon>Pseudomonadati</taxon>
        <taxon>Pseudomonadota</taxon>
        <taxon>Alphaproteobacteria</taxon>
        <taxon>Hyphomicrobiales</taxon>
        <taxon>Nitrobacteraceae</taxon>
        <taxon>Bradyrhizobium</taxon>
    </lineage>
</organism>
<dbReference type="RefSeq" id="WP_135177840.1">
    <property type="nucleotide sequence ID" value="NZ_SPQT01000025.1"/>
</dbReference>
<feature type="region of interest" description="Disordered" evidence="1">
    <location>
        <begin position="58"/>
        <end position="90"/>
    </location>
</feature>
<evidence type="ECO:0000313" key="2">
    <source>
        <dbReference type="EMBL" id="TFV43226.1"/>
    </source>
</evidence>
<sequence length="90" mass="9887">MSLRALESLSRAELLSFLVSRYDSDPVARSNAALSRFIDEILEGADLDWRPSPRRLRRALQRGGDPKRNMTSVSGNDSRVSSAGNGEALP</sequence>
<protein>
    <submittedName>
        <fullName evidence="2">Uncharacterized protein</fullName>
    </submittedName>
</protein>
<accession>A0A4Y9LJR3</accession>
<gene>
    <name evidence="2" type="ORF">E4K65_33955</name>
</gene>
<feature type="compositionally biased region" description="Polar residues" evidence="1">
    <location>
        <begin position="69"/>
        <end position="84"/>
    </location>
</feature>
<reference evidence="2 3" key="1">
    <citation type="submission" date="2019-03" db="EMBL/GenBank/DDBJ databases">
        <title>Bradyrhizobium diversity isolated from nodules of Chamaecrista fasciculata.</title>
        <authorList>
            <person name="Klepa M.S."/>
            <person name="Urquiaga M.O."/>
            <person name="Hungria M."/>
            <person name="Delamuta J.R."/>
        </authorList>
    </citation>
    <scope>NUCLEOTIDE SEQUENCE [LARGE SCALE GENOMIC DNA]</scope>
    <source>
        <strain evidence="2 3">CNPSo 3448</strain>
    </source>
</reference>
<comment type="caution">
    <text evidence="2">The sequence shown here is derived from an EMBL/GenBank/DDBJ whole genome shotgun (WGS) entry which is preliminary data.</text>
</comment>
<evidence type="ECO:0000313" key="3">
    <source>
        <dbReference type="Proteomes" id="UP000297966"/>
    </source>
</evidence>